<feature type="transmembrane region" description="Helical" evidence="8">
    <location>
        <begin position="21"/>
        <end position="42"/>
    </location>
</feature>
<dbReference type="InterPro" id="IPR051681">
    <property type="entry name" value="Ser/Thr_Kinases-Pseudokinases"/>
</dbReference>
<sequence length="831" mass="92005">MKKLTGEVSFAARLRVGIECLLFICIHTLIMLRVLLYCFSASKFDTAMMGYAVTIALELLIILLSGDLLLRSVKGNISLTRSADRSLINVSLIVPLIHILWHFTLPSFDVTQRNWLGFFAFMLLLKSAGASHNHMQVAYTIIQWQLSGPLFLVLDYLKVMRVSAKSCSNPDFAFKKPHVGETMTQGQCAFNEAQDAPSLNSFFSYLVTEGIWFMILGLLMVLLIMTLVVVDDKKQQKDHDDDDLRNDAKRNQDQGNGKGVKEAVVPMWPLQTFGINLFWSHGRVPSPYLALYRSIDSVAQQISKLLGSSRIWLVCLPFGGTYLVRTALNRVDQKMFSTKSVSSEEWLLVMASFFFLGRESMHTDLSGLVKSLKTIRSRLSAPKQSITDLIDAVRSLVKGGYQNPAALQEKTLTNVVEPDSVDQTLQLLDLIGEGTFGKVYKGLWRGTSVAVKLLVLPTKMNGFEKRERMAIMEAAISTSLSHPNIVQTYMYNVTPILDGVPEMEVVNKDAEILQPVFADANDEGAESQCVGGFQVQLVLEYCDCGSLRDGLDAGMFLMGDGQLNYRAMLETAIDVARGMIHLHKLNIVHADIKARNVLMMRSPKEHRGVISKVSDFGLSFKLEVMETHVSYLFQGTKTHMAPEFMEHGHMGKAADVYAFGITVWELCTGKHPFADVNPAYLTYKICKEGLRPEWPQDSPAAIAELVGRCWDHDAEARPSFEEILDVLMGVRGQLGGTTPRIEVNLLRRRDRPVGTVSPVTALSNGSINVKIGSLESFGSSVNDPIIFKINGQAGPNSSVPPQRSPASELLAGLASSFTGPDSTKISEQMTE</sequence>
<evidence type="ECO:0000256" key="6">
    <source>
        <dbReference type="PROSITE-ProRule" id="PRU10141"/>
    </source>
</evidence>
<organism evidence="10 11">
    <name type="scientific">Chlamydomonas eustigma</name>
    <dbReference type="NCBI Taxonomy" id="1157962"/>
    <lineage>
        <taxon>Eukaryota</taxon>
        <taxon>Viridiplantae</taxon>
        <taxon>Chlorophyta</taxon>
        <taxon>core chlorophytes</taxon>
        <taxon>Chlorophyceae</taxon>
        <taxon>CS clade</taxon>
        <taxon>Chlamydomonadales</taxon>
        <taxon>Chlamydomonadaceae</taxon>
        <taxon>Chlamydomonas</taxon>
    </lineage>
</organism>
<keyword evidence="4" id="KW-0418">Kinase</keyword>
<dbReference type="PANTHER" id="PTHR44329:SF214">
    <property type="entry name" value="PROTEIN KINASE DOMAIN-CONTAINING PROTEIN"/>
    <property type="match status" value="1"/>
</dbReference>
<dbReference type="EMBL" id="BEGY01000002">
    <property type="protein sequence ID" value="GAX73029.1"/>
    <property type="molecule type" value="Genomic_DNA"/>
</dbReference>
<dbReference type="InterPro" id="IPR017441">
    <property type="entry name" value="Protein_kinase_ATP_BS"/>
</dbReference>
<dbReference type="PANTHER" id="PTHR44329">
    <property type="entry name" value="SERINE/THREONINE-PROTEIN KINASE TNNI3K-RELATED"/>
    <property type="match status" value="1"/>
</dbReference>
<evidence type="ECO:0000256" key="5">
    <source>
        <dbReference type="ARBA" id="ARBA00022840"/>
    </source>
</evidence>
<feature type="compositionally biased region" description="Polar residues" evidence="7">
    <location>
        <begin position="815"/>
        <end position="831"/>
    </location>
</feature>
<evidence type="ECO:0000313" key="10">
    <source>
        <dbReference type="EMBL" id="GAX73029.1"/>
    </source>
</evidence>
<evidence type="ECO:0000256" key="8">
    <source>
        <dbReference type="SAM" id="Phobius"/>
    </source>
</evidence>
<evidence type="ECO:0000313" key="11">
    <source>
        <dbReference type="Proteomes" id="UP000232323"/>
    </source>
</evidence>
<dbReference type="GO" id="GO:0005524">
    <property type="term" value="F:ATP binding"/>
    <property type="evidence" value="ECO:0007669"/>
    <property type="project" value="UniProtKB-UniRule"/>
</dbReference>
<proteinExistence type="predicted"/>
<dbReference type="PROSITE" id="PS00107">
    <property type="entry name" value="PROTEIN_KINASE_ATP"/>
    <property type="match status" value="1"/>
</dbReference>
<dbReference type="STRING" id="1157962.A0A250WQQ7"/>
<evidence type="ECO:0000259" key="9">
    <source>
        <dbReference type="PROSITE" id="PS50011"/>
    </source>
</evidence>
<dbReference type="InterPro" id="IPR011009">
    <property type="entry name" value="Kinase-like_dom_sf"/>
</dbReference>
<reference evidence="10 11" key="1">
    <citation type="submission" date="2017-08" db="EMBL/GenBank/DDBJ databases">
        <title>Acidophilic green algal genome provides insights into adaptation to an acidic environment.</title>
        <authorList>
            <person name="Hirooka S."/>
            <person name="Hirose Y."/>
            <person name="Kanesaki Y."/>
            <person name="Higuchi S."/>
            <person name="Fujiwara T."/>
            <person name="Onuma R."/>
            <person name="Era A."/>
            <person name="Ohbayashi R."/>
            <person name="Uzuka A."/>
            <person name="Nozaki H."/>
            <person name="Yoshikawa H."/>
            <person name="Miyagishima S.Y."/>
        </authorList>
    </citation>
    <scope>NUCLEOTIDE SEQUENCE [LARGE SCALE GENOMIC DNA]</scope>
    <source>
        <strain evidence="10 11">NIES-2499</strain>
    </source>
</reference>
<feature type="region of interest" description="Disordered" evidence="7">
    <location>
        <begin position="237"/>
        <end position="259"/>
    </location>
</feature>
<dbReference type="InterPro" id="IPR000719">
    <property type="entry name" value="Prot_kinase_dom"/>
</dbReference>
<dbReference type="PROSITE" id="PS50011">
    <property type="entry name" value="PROTEIN_KINASE_DOM"/>
    <property type="match status" value="1"/>
</dbReference>
<keyword evidence="8" id="KW-0812">Transmembrane</keyword>
<accession>A0A250WQQ7</accession>
<dbReference type="PRINTS" id="PR00109">
    <property type="entry name" value="TYRKINASE"/>
</dbReference>
<name>A0A250WQQ7_9CHLO</name>
<dbReference type="SMART" id="SM00220">
    <property type="entry name" value="S_TKc"/>
    <property type="match status" value="1"/>
</dbReference>
<dbReference type="InterPro" id="IPR001245">
    <property type="entry name" value="Ser-Thr/Tyr_kinase_cat_dom"/>
</dbReference>
<feature type="region of interest" description="Disordered" evidence="7">
    <location>
        <begin position="792"/>
        <end position="831"/>
    </location>
</feature>
<feature type="compositionally biased region" description="Polar residues" evidence="7">
    <location>
        <begin position="793"/>
        <end position="805"/>
    </location>
</feature>
<comment type="caution">
    <text evidence="10">The sequence shown here is derived from an EMBL/GenBank/DDBJ whole genome shotgun (WGS) entry which is preliminary data.</text>
</comment>
<evidence type="ECO:0000256" key="3">
    <source>
        <dbReference type="ARBA" id="ARBA00022741"/>
    </source>
</evidence>
<keyword evidence="8" id="KW-0472">Membrane</keyword>
<evidence type="ECO:0000256" key="7">
    <source>
        <dbReference type="SAM" id="MobiDB-lite"/>
    </source>
</evidence>
<feature type="transmembrane region" description="Helical" evidence="8">
    <location>
        <begin position="211"/>
        <end position="230"/>
    </location>
</feature>
<keyword evidence="1" id="KW-0723">Serine/threonine-protein kinase</keyword>
<dbReference type="Gene3D" id="1.10.510.10">
    <property type="entry name" value="Transferase(Phosphotransferase) domain 1"/>
    <property type="match status" value="1"/>
</dbReference>
<dbReference type="OrthoDB" id="4062651at2759"/>
<keyword evidence="2" id="KW-0808">Transferase</keyword>
<keyword evidence="8" id="KW-1133">Transmembrane helix</keyword>
<protein>
    <recommendedName>
        <fullName evidence="9">Protein kinase domain-containing protein</fullName>
    </recommendedName>
</protein>
<feature type="binding site" evidence="6">
    <location>
        <position position="452"/>
    </location>
    <ligand>
        <name>ATP</name>
        <dbReference type="ChEBI" id="CHEBI:30616"/>
    </ligand>
</feature>
<feature type="domain" description="Protein kinase" evidence="9">
    <location>
        <begin position="425"/>
        <end position="741"/>
    </location>
</feature>
<evidence type="ECO:0000256" key="4">
    <source>
        <dbReference type="ARBA" id="ARBA00022777"/>
    </source>
</evidence>
<dbReference type="Proteomes" id="UP000232323">
    <property type="component" value="Unassembled WGS sequence"/>
</dbReference>
<dbReference type="Pfam" id="PF07714">
    <property type="entry name" value="PK_Tyr_Ser-Thr"/>
    <property type="match status" value="2"/>
</dbReference>
<dbReference type="AlphaFoldDB" id="A0A250WQQ7"/>
<keyword evidence="11" id="KW-1185">Reference proteome</keyword>
<dbReference type="PROSITE" id="PS00108">
    <property type="entry name" value="PROTEIN_KINASE_ST"/>
    <property type="match status" value="1"/>
</dbReference>
<dbReference type="GO" id="GO:0004674">
    <property type="term" value="F:protein serine/threonine kinase activity"/>
    <property type="evidence" value="ECO:0007669"/>
    <property type="project" value="UniProtKB-KW"/>
</dbReference>
<dbReference type="SUPFAM" id="SSF56112">
    <property type="entry name" value="Protein kinase-like (PK-like)"/>
    <property type="match status" value="1"/>
</dbReference>
<feature type="transmembrane region" description="Helical" evidence="8">
    <location>
        <begin position="311"/>
        <end position="328"/>
    </location>
</feature>
<evidence type="ECO:0000256" key="1">
    <source>
        <dbReference type="ARBA" id="ARBA00022527"/>
    </source>
</evidence>
<feature type="transmembrane region" description="Helical" evidence="8">
    <location>
        <begin position="48"/>
        <end position="70"/>
    </location>
</feature>
<gene>
    <name evidence="10" type="ORF">CEUSTIGMA_g481.t1</name>
</gene>
<evidence type="ECO:0000256" key="2">
    <source>
        <dbReference type="ARBA" id="ARBA00022679"/>
    </source>
</evidence>
<keyword evidence="5 6" id="KW-0067">ATP-binding</keyword>
<feature type="transmembrane region" description="Helical" evidence="8">
    <location>
        <begin position="82"/>
        <end position="101"/>
    </location>
</feature>
<dbReference type="Gene3D" id="3.30.200.20">
    <property type="entry name" value="Phosphorylase Kinase, domain 1"/>
    <property type="match status" value="1"/>
</dbReference>
<dbReference type="InterPro" id="IPR008271">
    <property type="entry name" value="Ser/Thr_kinase_AS"/>
</dbReference>
<keyword evidence="3 6" id="KW-0547">Nucleotide-binding</keyword>